<evidence type="ECO:0000313" key="1">
    <source>
        <dbReference type="EnsemblPlants" id="AET7Gv21282600.1"/>
    </source>
</evidence>
<reference evidence="2" key="2">
    <citation type="journal article" date="2017" name="Nat. Plants">
        <title>The Aegilops tauschii genome reveals multiple impacts of transposons.</title>
        <authorList>
            <person name="Zhao G."/>
            <person name="Zou C."/>
            <person name="Li K."/>
            <person name="Wang K."/>
            <person name="Li T."/>
            <person name="Gao L."/>
            <person name="Zhang X."/>
            <person name="Wang H."/>
            <person name="Yang Z."/>
            <person name="Liu X."/>
            <person name="Jiang W."/>
            <person name="Mao L."/>
            <person name="Kong X."/>
            <person name="Jiao Y."/>
            <person name="Jia J."/>
        </authorList>
    </citation>
    <scope>NUCLEOTIDE SEQUENCE [LARGE SCALE GENOMIC DNA]</scope>
    <source>
        <strain evidence="2">cv. AL8/78</strain>
    </source>
</reference>
<dbReference type="AlphaFoldDB" id="A0A453T7T6"/>
<reference evidence="1" key="4">
    <citation type="submission" date="2019-03" db="UniProtKB">
        <authorList>
            <consortium name="EnsemblPlants"/>
        </authorList>
    </citation>
    <scope>IDENTIFICATION</scope>
</reference>
<accession>A0A453T7T6</accession>
<protein>
    <submittedName>
        <fullName evidence="1">Uncharacterized protein</fullName>
    </submittedName>
</protein>
<reference evidence="2" key="1">
    <citation type="journal article" date="2014" name="Science">
        <title>Ancient hybridizations among the ancestral genomes of bread wheat.</title>
        <authorList>
            <consortium name="International Wheat Genome Sequencing Consortium,"/>
            <person name="Marcussen T."/>
            <person name="Sandve S.R."/>
            <person name="Heier L."/>
            <person name="Spannagl M."/>
            <person name="Pfeifer M."/>
            <person name="Jakobsen K.S."/>
            <person name="Wulff B.B."/>
            <person name="Steuernagel B."/>
            <person name="Mayer K.F."/>
            <person name="Olsen O.A."/>
        </authorList>
    </citation>
    <scope>NUCLEOTIDE SEQUENCE [LARGE SCALE GENOMIC DNA]</scope>
    <source>
        <strain evidence="2">cv. AL8/78</strain>
    </source>
</reference>
<reference evidence="1" key="5">
    <citation type="journal article" date="2021" name="G3 (Bethesda)">
        <title>Aegilops tauschii genome assembly Aet v5.0 features greater sequence contiguity and improved annotation.</title>
        <authorList>
            <person name="Wang L."/>
            <person name="Zhu T."/>
            <person name="Rodriguez J.C."/>
            <person name="Deal K.R."/>
            <person name="Dubcovsky J."/>
            <person name="McGuire P.E."/>
            <person name="Lux T."/>
            <person name="Spannagl M."/>
            <person name="Mayer K.F.X."/>
            <person name="Baldrich P."/>
            <person name="Meyers B.C."/>
            <person name="Huo N."/>
            <person name="Gu Y.Q."/>
            <person name="Zhou H."/>
            <person name="Devos K.M."/>
            <person name="Bennetzen J.L."/>
            <person name="Unver T."/>
            <person name="Budak H."/>
            <person name="Gulick P.J."/>
            <person name="Galiba G."/>
            <person name="Kalapos B."/>
            <person name="Nelson D.R."/>
            <person name="Li P."/>
            <person name="You F.M."/>
            <person name="Luo M.C."/>
            <person name="Dvorak J."/>
        </authorList>
    </citation>
    <scope>NUCLEOTIDE SEQUENCE [LARGE SCALE GENOMIC DNA]</scope>
    <source>
        <strain evidence="1">cv. AL8/78</strain>
    </source>
</reference>
<dbReference type="STRING" id="200361.A0A453T7T6"/>
<sequence length="304" mass="34852">MCLFVQSDDLVHGALHLRDIFLLENQLPWLVIEALSDFLTPPPVYKFVHKIAKYLYIIPPSSLYSNTRARVDELRKYRPPHLLGLLRYSQIGNMTGEDHNHIHPLSLASSSAIELAEIGIKLTASKKKGLANMSIQRDYCLFGGQLSLTPLFINDFTACWLVNMAAYEACVSTRYPSDGFVVSSYISHLAMLMDREVNVHQLRAKHLVRSLLGNHELLVFFKGLACHLRLGRCYFIITGKIDRFKRRRPVSIAVHRFVYKNFQDNRCCALYYWCACRNLQNLDESQEASALAVRVKRMCCLIIL</sequence>
<dbReference type="InterPro" id="IPR004158">
    <property type="entry name" value="DUF247_pln"/>
</dbReference>
<keyword evidence="2" id="KW-1185">Reference proteome</keyword>
<reference evidence="1" key="3">
    <citation type="journal article" date="2017" name="Nature">
        <title>Genome sequence of the progenitor of the wheat D genome Aegilops tauschii.</title>
        <authorList>
            <person name="Luo M.C."/>
            <person name="Gu Y.Q."/>
            <person name="Puiu D."/>
            <person name="Wang H."/>
            <person name="Twardziok S.O."/>
            <person name="Deal K.R."/>
            <person name="Huo N."/>
            <person name="Zhu T."/>
            <person name="Wang L."/>
            <person name="Wang Y."/>
            <person name="McGuire P.E."/>
            <person name="Liu S."/>
            <person name="Long H."/>
            <person name="Ramasamy R.K."/>
            <person name="Rodriguez J.C."/>
            <person name="Van S.L."/>
            <person name="Yuan L."/>
            <person name="Wang Z."/>
            <person name="Xia Z."/>
            <person name="Xiao L."/>
            <person name="Anderson O.D."/>
            <person name="Ouyang S."/>
            <person name="Liang Y."/>
            <person name="Zimin A.V."/>
            <person name="Pertea G."/>
            <person name="Qi P."/>
            <person name="Bennetzen J.L."/>
            <person name="Dai X."/>
            <person name="Dawson M.W."/>
            <person name="Muller H.G."/>
            <person name="Kugler K."/>
            <person name="Rivarola-Duarte L."/>
            <person name="Spannagl M."/>
            <person name="Mayer K.F.X."/>
            <person name="Lu F.H."/>
            <person name="Bevan M.W."/>
            <person name="Leroy P."/>
            <person name="Li P."/>
            <person name="You F.M."/>
            <person name="Sun Q."/>
            <person name="Liu Z."/>
            <person name="Lyons E."/>
            <person name="Wicker T."/>
            <person name="Salzberg S.L."/>
            <person name="Devos K.M."/>
            <person name="Dvorak J."/>
        </authorList>
    </citation>
    <scope>NUCLEOTIDE SEQUENCE [LARGE SCALE GENOMIC DNA]</scope>
    <source>
        <strain evidence="1">cv. AL8/78</strain>
    </source>
</reference>
<organism evidence="1 2">
    <name type="scientific">Aegilops tauschii subsp. strangulata</name>
    <name type="common">Goatgrass</name>
    <dbReference type="NCBI Taxonomy" id="200361"/>
    <lineage>
        <taxon>Eukaryota</taxon>
        <taxon>Viridiplantae</taxon>
        <taxon>Streptophyta</taxon>
        <taxon>Embryophyta</taxon>
        <taxon>Tracheophyta</taxon>
        <taxon>Spermatophyta</taxon>
        <taxon>Magnoliopsida</taxon>
        <taxon>Liliopsida</taxon>
        <taxon>Poales</taxon>
        <taxon>Poaceae</taxon>
        <taxon>BOP clade</taxon>
        <taxon>Pooideae</taxon>
        <taxon>Triticodae</taxon>
        <taxon>Triticeae</taxon>
        <taxon>Triticinae</taxon>
        <taxon>Aegilops</taxon>
    </lineage>
</organism>
<dbReference type="Proteomes" id="UP000015105">
    <property type="component" value="Chromosome 7D"/>
</dbReference>
<proteinExistence type="predicted"/>
<dbReference type="EnsemblPlants" id="AET7Gv21282600.1">
    <property type="protein sequence ID" value="AET7Gv21282600.1"/>
    <property type="gene ID" value="AET7Gv21282600"/>
</dbReference>
<dbReference type="Gramene" id="AET7Gv21282600.1">
    <property type="protein sequence ID" value="AET7Gv21282600.1"/>
    <property type="gene ID" value="AET7Gv21282600"/>
</dbReference>
<name>A0A453T7T6_AEGTS</name>
<dbReference type="PANTHER" id="PTHR31549:SF262">
    <property type="match status" value="1"/>
</dbReference>
<evidence type="ECO:0000313" key="2">
    <source>
        <dbReference type="Proteomes" id="UP000015105"/>
    </source>
</evidence>
<dbReference type="Pfam" id="PF03140">
    <property type="entry name" value="DUF247"/>
    <property type="match status" value="1"/>
</dbReference>
<dbReference type="PANTHER" id="PTHR31549">
    <property type="entry name" value="PROTEIN, PUTATIVE (DUF247)-RELATED-RELATED"/>
    <property type="match status" value="1"/>
</dbReference>